<sequence length="518" mass="58269">MPLDELLPKAIRLYPEKEAVVCGEIRMDYRGFGRRVWRLSQGLIGLGLKRNDRVAILHENSHEFLEAYFAAAHLGVILVPLNFRLSAKELSMILNDSESRILISQGVFRGKVNDIPHSVPTIEKVIWTQADFEPSGSKEMSYESFLSSQREEPPSCQSIKDDDVAQLYYTSGTTGRPKGVMLTHKNVKGHALGTIAELQLVDNDHWFHVAPLFHLADAWATFAITWVGGKHVILPSFDAHETLRMIEEEKITISNLIPTMLNMMVNHPDVGNFDYSSLRVLLSGGAPIVPETVRKIIEAFKCDYIQTYGMTETSPYLTLSILKEHLKDLPWEEQLRFKAKTGREFVNVSLRVVDDQGNDVVTDDQQVGEIIVRGDTVTPGYWNLPEETQAAIRGGWLYTGDLAVIDRELYVTIVDRKKDMILTGGENVYSTEVENVLYRHEHVLEAAVFGVPDPHWGEAVKACVVLKEGCEVTEEEIISFCKKDLAHFKAPKSVDFLEALPKTGSGKIYKKGLRDTCL</sequence>
<dbReference type="CDD" id="cd17631">
    <property type="entry name" value="FACL_FadD13-like"/>
    <property type="match status" value="1"/>
</dbReference>
<gene>
    <name evidence="5" type="ORF">H8E19_17705</name>
</gene>
<evidence type="ECO:0000256" key="1">
    <source>
        <dbReference type="ARBA" id="ARBA00006432"/>
    </source>
</evidence>
<dbReference type="GO" id="GO:0016878">
    <property type="term" value="F:acid-thiol ligase activity"/>
    <property type="evidence" value="ECO:0007669"/>
    <property type="project" value="UniProtKB-ARBA"/>
</dbReference>
<dbReference type="Proteomes" id="UP000650524">
    <property type="component" value="Unassembled WGS sequence"/>
</dbReference>
<evidence type="ECO:0000313" key="6">
    <source>
        <dbReference type="Proteomes" id="UP000650524"/>
    </source>
</evidence>
<dbReference type="Gene3D" id="3.30.300.30">
    <property type="match status" value="1"/>
</dbReference>
<evidence type="ECO:0000313" key="5">
    <source>
        <dbReference type="EMBL" id="MBC8179241.1"/>
    </source>
</evidence>
<dbReference type="PROSITE" id="PS00455">
    <property type="entry name" value="AMP_BINDING"/>
    <property type="match status" value="1"/>
</dbReference>
<feature type="domain" description="AMP-dependent synthetase/ligase" evidence="3">
    <location>
        <begin position="10"/>
        <end position="382"/>
    </location>
</feature>
<evidence type="ECO:0000259" key="4">
    <source>
        <dbReference type="Pfam" id="PF13193"/>
    </source>
</evidence>
<dbReference type="Gene3D" id="3.40.50.12780">
    <property type="entry name" value="N-terminal domain of ligase-like"/>
    <property type="match status" value="1"/>
</dbReference>
<dbReference type="InterPro" id="IPR045851">
    <property type="entry name" value="AMP-bd_C_sf"/>
</dbReference>
<dbReference type="NCBIfam" id="NF004837">
    <property type="entry name" value="PRK06187.1"/>
    <property type="match status" value="1"/>
</dbReference>
<proteinExistence type="inferred from homology"/>
<accession>A0A8J6TAG6</accession>
<dbReference type="InterPro" id="IPR020845">
    <property type="entry name" value="AMP-binding_CS"/>
</dbReference>
<keyword evidence="2 5" id="KW-0436">Ligase</keyword>
<evidence type="ECO:0000256" key="2">
    <source>
        <dbReference type="ARBA" id="ARBA00022598"/>
    </source>
</evidence>
<dbReference type="PANTHER" id="PTHR43767">
    <property type="entry name" value="LONG-CHAIN-FATTY-ACID--COA LIGASE"/>
    <property type="match status" value="1"/>
</dbReference>
<dbReference type="InterPro" id="IPR042099">
    <property type="entry name" value="ANL_N_sf"/>
</dbReference>
<comment type="similarity">
    <text evidence="1">Belongs to the ATP-dependent AMP-binding enzyme family.</text>
</comment>
<evidence type="ECO:0000259" key="3">
    <source>
        <dbReference type="Pfam" id="PF00501"/>
    </source>
</evidence>
<dbReference type="FunFam" id="3.30.300.30:FF:000008">
    <property type="entry name" value="2,3-dihydroxybenzoate-AMP ligase"/>
    <property type="match status" value="1"/>
</dbReference>
<feature type="domain" description="AMP-binding enzyme C-terminal" evidence="4">
    <location>
        <begin position="432"/>
        <end position="507"/>
    </location>
</feature>
<reference evidence="5 6" key="1">
    <citation type="submission" date="2020-08" db="EMBL/GenBank/DDBJ databases">
        <title>Bridging the membrane lipid divide: bacteria of the FCB group superphylum have the potential to synthesize archaeal ether lipids.</title>
        <authorList>
            <person name="Villanueva L."/>
            <person name="Von Meijenfeldt F.A.B."/>
            <person name="Westbye A.B."/>
            <person name="Yadav S."/>
            <person name="Hopmans E.C."/>
            <person name="Dutilh B.E."/>
            <person name="Sinninghe Damste J.S."/>
        </authorList>
    </citation>
    <scope>NUCLEOTIDE SEQUENCE [LARGE SCALE GENOMIC DNA]</scope>
    <source>
        <strain evidence="5">NIOZ-UU27</strain>
    </source>
</reference>
<dbReference type="SUPFAM" id="SSF56801">
    <property type="entry name" value="Acetyl-CoA synthetase-like"/>
    <property type="match status" value="1"/>
</dbReference>
<dbReference type="EMBL" id="JACNJD010000362">
    <property type="protein sequence ID" value="MBC8179241.1"/>
    <property type="molecule type" value="Genomic_DNA"/>
</dbReference>
<dbReference type="Pfam" id="PF13193">
    <property type="entry name" value="AMP-binding_C"/>
    <property type="match status" value="1"/>
</dbReference>
<dbReference type="InterPro" id="IPR000873">
    <property type="entry name" value="AMP-dep_synth/lig_dom"/>
</dbReference>
<organism evidence="5 6">
    <name type="scientific">Candidatus Desulfacyla euxinica</name>
    <dbReference type="NCBI Taxonomy" id="2841693"/>
    <lineage>
        <taxon>Bacteria</taxon>
        <taxon>Deltaproteobacteria</taxon>
        <taxon>Candidatus Desulfacyla</taxon>
    </lineage>
</organism>
<name>A0A8J6TAG6_9DELT</name>
<protein>
    <submittedName>
        <fullName evidence="5">Long-chain-fatty-acid--CoA ligase</fullName>
    </submittedName>
</protein>
<dbReference type="InterPro" id="IPR025110">
    <property type="entry name" value="AMP-bd_C"/>
</dbReference>
<dbReference type="Pfam" id="PF00501">
    <property type="entry name" value="AMP-binding"/>
    <property type="match status" value="1"/>
</dbReference>
<dbReference type="PANTHER" id="PTHR43767:SF1">
    <property type="entry name" value="NONRIBOSOMAL PEPTIDE SYNTHASE PES1 (EUROFUNG)-RELATED"/>
    <property type="match status" value="1"/>
</dbReference>
<dbReference type="AlphaFoldDB" id="A0A8J6TAG6"/>
<comment type="caution">
    <text evidence="5">The sequence shown here is derived from an EMBL/GenBank/DDBJ whole genome shotgun (WGS) entry which is preliminary data.</text>
</comment>
<dbReference type="InterPro" id="IPR050237">
    <property type="entry name" value="ATP-dep_AMP-bd_enzyme"/>
</dbReference>